<reference evidence="2" key="1">
    <citation type="journal article" date="2023" name="G3 (Bethesda)">
        <title>Genome assembly and association tests identify interacting loci associated with vigor, precocity, and sex in interspecific pistachio rootstocks.</title>
        <authorList>
            <person name="Palmer W."/>
            <person name="Jacygrad E."/>
            <person name="Sagayaradj S."/>
            <person name="Cavanaugh K."/>
            <person name="Han R."/>
            <person name="Bertier L."/>
            <person name="Beede B."/>
            <person name="Kafkas S."/>
            <person name="Golino D."/>
            <person name="Preece J."/>
            <person name="Michelmore R."/>
        </authorList>
    </citation>
    <scope>NUCLEOTIDE SEQUENCE [LARGE SCALE GENOMIC DNA]</scope>
</reference>
<protein>
    <submittedName>
        <fullName evidence="1">Uncharacterized protein</fullName>
    </submittedName>
</protein>
<name>A0ACC0ZAA6_9ROSI</name>
<accession>A0ACC0ZAA6</accession>
<dbReference type="Proteomes" id="UP001163603">
    <property type="component" value="Chromosome 2"/>
</dbReference>
<gene>
    <name evidence="1" type="ORF">Pint_15573</name>
</gene>
<evidence type="ECO:0000313" key="2">
    <source>
        <dbReference type="Proteomes" id="UP001163603"/>
    </source>
</evidence>
<comment type="caution">
    <text evidence="1">The sequence shown here is derived from an EMBL/GenBank/DDBJ whole genome shotgun (WGS) entry which is preliminary data.</text>
</comment>
<organism evidence="1 2">
    <name type="scientific">Pistacia integerrima</name>
    <dbReference type="NCBI Taxonomy" id="434235"/>
    <lineage>
        <taxon>Eukaryota</taxon>
        <taxon>Viridiplantae</taxon>
        <taxon>Streptophyta</taxon>
        <taxon>Embryophyta</taxon>
        <taxon>Tracheophyta</taxon>
        <taxon>Spermatophyta</taxon>
        <taxon>Magnoliopsida</taxon>
        <taxon>eudicotyledons</taxon>
        <taxon>Gunneridae</taxon>
        <taxon>Pentapetalae</taxon>
        <taxon>rosids</taxon>
        <taxon>malvids</taxon>
        <taxon>Sapindales</taxon>
        <taxon>Anacardiaceae</taxon>
        <taxon>Pistacia</taxon>
    </lineage>
</organism>
<evidence type="ECO:0000313" key="1">
    <source>
        <dbReference type="EMBL" id="KAJ0048465.1"/>
    </source>
</evidence>
<proteinExistence type="predicted"/>
<keyword evidence="2" id="KW-1185">Reference proteome</keyword>
<sequence length="127" mass="14157">MGILKCNGMIKMVIHVSTMLMEEICILLCCIGCPLLILFALLFHLLVASSQSNLLKQGFEVLITCRSQALYVLSVFFLPLGYQPKAIYGNDSKTLRLPKPGEMLLSVHSSPLGVYKEESMEAIQYED</sequence>
<dbReference type="EMBL" id="CM047737">
    <property type="protein sequence ID" value="KAJ0048465.1"/>
    <property type="molecule type" value="Genomic_DNA"/>
</dbReference>